<evidence type="ECO:0000313" key="2">
    <source>
        <dbReference type="EMBL" id="CAH2315887.1"/>
    </source>
</evidence>
<accession>A0AAD1WJD7</accession>
<evidence type="ECO:0000256" key="1">
    <source>
        <dbReference type="SAM" id="MobiDB-lite"/>
    </source>
</evidence>
<dbReference type="AlphaFoldDB" id="A0AAD1WJD7"/>
<feature type="non-terminal residue" evidence="2">
    <location>
        <position position="78"/>
    </location>
</feature>
<reference evidence="2" key="1">
    <citation type="submission" date="2022-03" db="EMBL/GenBank/DDBJ databases">
        <authorList>
            <person name="Alioto T."/>
            <person name="Alioto T."/>
            <person name="Gomez Garrido J."/>
        </authorList>
    </citation>
    <scope>NUCLEOTIDE SEQUENCE</scope>
</reference>
<feature type="region of interest" description="Disordered" evidence="1">
    <location>
        <begin position="1"/>
        <end position="54"/>
    </location>
</feature>
<name>A0AAD1WJD7_PELCU</name>
<dbReference type="Proteomes" id="UP001295444">
    <property type="component" value="Chromosome 09"/>
</dbReference>
<feature type="non-terminal residue" evidence="2">
    <location>
        <position position="1"/>
    </location>
</feature>
<protein>
    <submittedName>
        <fullName evidence="2">Uncharacterized protein</fullName>
    </submittedName>
</protein>
<gene>
    <name evidence="2" type="ORF">PECUL_23A045247</name>
</gene>
<evidence type="ECO:0000313" key="3">
    <source>
        <dbReference type="Proteomes" id="UP001295444"/>
    </source>
</evidence>
<sequence>PETPTCCRKLEISGGNTGTQAKGRADMDTRPLANHSSSTHRQASPPTETSSYPTLSNGECLCCQIPPILPNREGPKQR</sequence>
<proteinExistence type="predicted"/>
<organism evidence="2 3">
    <name type="scientific">Pelobates cultripes</name>
    <name type="common">Western spadefoot toad</name>
    <dbReference type="NCBI Taxonomy" id="61616"/>
    <lineage>
        <taxon>Eukaryota</taxon>
        <taxon>Metazoa</taxon>
        <taxon>Chordata</taxon>
        <taxon>Craniata</taxon>
        <taxon>Vertebrata</taxon>
        <taxon>Euteleostomi</taxon>
        <taxon>Amphibia</taxon>
        <taxon>Batrachia</taxon>
        <taxon>Anura</taxon>
        <taxon>Pelobatoidea</taxon>
        <taxon>Pelobatidae</taxon>
        <taxon>Pelobates</taxon>
    </lineage>
</organism>
<dbReference type="EMBL" id="OW240920">
    <property type="protein sequence ID" value="CAH2315887.1"/>
    <property type="molecule type" value="Genomic_DNA"/>
</dbReference>
<feature type="compositionally biased region" description="Polar residues" evidence="1">
    <location>
        <begin position="34"/>
        <end position="54"/>
    </location>
</feature>
<keyword evidence="3" id="KW-1185">Reference proteome</keyword>